<keyword evidence="11" id="KW-0496">Mitochondrion</keyword>
<comment type="function">
    <text evidence="1">Accessory subunit of the mitochondrial membrane respiratory chain NADH dehydrogenase (Complex I), that is believed not to be involved in catalysis. Complex I functions in the transfer of electrons from NADH to the respiratory chain. The immediate electron acceptor for the enzyme is believed to be ubiquinone.</text>
</comment>
<keyword evidence="18" id="KW-1185">Reference proteome</keyword>
<organism evidence="17 18">
    <name type="scientific">Capronia epimyces CBS 606.96</name>
    <dbReference type="NCBI Taxonomy" id="1182542"/>
    <lineage>
        <taxon>Eukaryota</taxon>
        <taxon>Fungi</taxon>
        <taxon>Dikarya</taxon>
        <taxon>Ascomycota</taxon>
        <taxon>Pezizomycotina</taxon>
        <taxon>Eurotiomycetes</taxon>
        <taxon>Chaetothyriomycetidae</taxon>
        <taxon>Chaetothyriales</taxon>
        <taxon>Herpotrichiellaceae</taxon>
        <taxon>Capronia</taxon>
    </lineage>
</organism>
<dbReference type="GO" id="GO:0005743">
    <property type="term" value="C:mitochondrial inner membrane"/>
    <property type="evidence" value="ECO:0007669"/>
    <property type="project" value="UniProtKB-SubCell"/>
</dbReference>
<comment type="subunit">
    <text evidence="5">Mammalian complex I is composed of 45 different subunits. This is a component of the iron-sulfur (IP) fragment of the enzyme.</text>
</comment>
<keyword evidence="7" id="KW-0813">Transport</keyword>
<keyword evidence="9" id="KW-0999">Mitochondrion inner membrane</keyword>
<evidence type="ECO:0000256" key="8">
    <source>
        <dbReference type="ARBA" id="ARBA00022660"/>
    </source>
</evidence>
<evidence type="ECO:0000256" key="16">
    <source>
        <dbReference type="PIRSR" id="PIRSR619342-50"/>
    </source>
</evidence>
<comment type="caution">
    <text evidence="17">The sequence shown here is derived from an EMBL/GenBank/DDBJ whole genome shotgun (WGS) entry which is preliminary data.</text>
</comment>
<evidence type="ECO:0000256" key="2">
    <source>
        <dbReference type="ARBA" id="ARBA00004569"/>
    </source>
</evidence>
<accession>W9YIV9</accession>
<keyword evidence="10" id="KW-0249">Electron transport</keyword>
<keyword evidence="8" id="KW-0679">Respiratory chain</keyword>
<dbReference type="GO" id="GO:0032981">
    <property type="term" value="P:mitochondrial respiratory chain complex I assembly"/>
    <property type="evidence" value="ECO:0007669"/>
    <property type="project" value="TreeGrafter"/>
</dbReference>
<dbReference type="STRING" id="1182542.W9YIV9"/>
<evidence type="ECO:0000256" key="3">
    <source>
        <dbReference type="ARBA" id="ARBA00004637"/>
    </source>
</evidence>
<dbReference type="CDD" id="cd24141">
    <property type="entry name" value="NDUFS5-like"/>
    <property type="match status" value="1"/>
</dbReference>
<dbReference type="EMBL" id="AMGY01000001">
    <property type="protein sequence ID" value="EXJ92453.1"/>
    <property type="molecule type" value="Genomic_DNA"/>
</dbReference>
<keyword evidence="17" id="KW-0830">Ubiquinone</keyword>
<feature type="disulfide bond" evidence="16">
    <location>
        <begin position="14"/>
        <end position="50"/>
    </location>
</feature>
<evidence type="ECO:0000256" key="12">
    <source>
        <dbReference type="ARBA" id="ARBA00023136"/>
    </source>
</evidence>
<evidence type="ECO:0000256" key="9">
    <source>
        <dbReference type="ARBA" id="ARBA00022792"/>
    </source>
</evidence>
<evidence type="ECO:0000256" key="11">
    <source>
        <dbReference type="ARBA" id="ARBA00023128"/>
    </source>
</evidence>
<reference evidence="17 18" key="1">
    <citation type="submission" date="2013-03" db="EMBL/GenBank/DDBJ databases">
        <title>The Genome Sequence of Capronia epimyces CBS 606.96.</title>
        <authorList>
            <consortium name="The Broad Institute Genomics Platform"/>
            <person name="Cuomo C."/>
            <person name="de Hoog S."/>
            <person name="Gorbushina A."/>
            <person name="Walker B."/>
            <person name="Young S.K."/>
            <person name="Zeng Q."/>
            <person name="Gargeya S."/>
            <person name="Fitzgerald M."/>
            <person name="Haas B."/>
            <person name="Abouelleil A."/>
            <person name="Allen A.W."/>
            <person name="Alvarado L."/>
            <person name="Arachchi H.M."/>
            <person name="Berlin A.M."/>
            <person name="Chapman S.B."/>
            <person name="Gainer-Dewar J."/>
            <person name="Goldberg J."/>
            <person name="Griggs A."/>
            <person name="Gujja S."/>
            <person name="Hansen M."/>
            <person name="Howarth C."/>
            <person name="Imamovic A."/>
            <person name="Ireland A."/>
            <person name="Larimer J."/>
            <person name="McCowan C."/>
            <person name="Murphy C."/>
            <person name="Pearson M."/>
            <person name="Poon T.W."/>
            <person name="Priest M."/>
            <person name="Roberts A."/>
            <person name="Saif S."/>
            <person name="Shea T."/>
            <person name="Sisk P."/>
            <person name="Sykes S."/>
            <person name="Wortman J."/>
            <person name="Nusbaum C."/>
            <person name="Birren B."/>
        </authorList>
    </citation>
    <scope>NUCLEOTIDE SEQUENCE [LARGE SCALE GENOMIC DNA]</scope>
    <source>
        <strain evidence="17 18">CBS 606.96</strain>
    </source>
</reference>
<evidence type="ECO:0000256" key="10">
    <source>
        <dbReference type="ARBA" id="ARBA00022982"/>
    </source>
</evidence>
<comment type="similarity">
    <text evidence="4">Belongs to the complex I NDUFS5 subunit family.</text>
</comment>
<evidence type="ECO:0000256" key="4">
    <source>
        <dbReference type="ARBA" id="ARBA00007372"/>
    </source>
</evidence>
<evidence type="ECO:0000256" key="13">
    <source>
        <dbReference type="ARBA" id="ARBA00023157"/>
    </source>
</evidence>
<protein>
    <recommendedName>
        <fullName evidence="6">NADH dehydrogenase [ubiquinone] iron-sulfur protein 5</fullName>
    </recommendedName>
    <alternativeName>
        <fullName evidence="14">Complex I-15 kDa</fullName>
    </alternativeName>
    <alternativeName>
        <fullName evidence="15">NADH-ubiquinone oxidoreductase 15 kDa subunit</fullName>
    </alternativeName>
</protein>
<gene>
    <name evidence="17" type="ORF">A1O3_01004</name>
</gene>
<evidence type="ECO:0000256" key="1">
    <source>
        <dbReference type="ARBA" id="ARBA00003195"/>
    </source>
</evidence>
<evidence type="ECO:0000313" key="17">
    <source>
        <dbReference type="EMBL" id="EXJ92453.1"/>
    </source>
</evidence>
<evidence type="ECO:0000256" key="15">
    <source>
        <dbReference type="ARBA" id="ARBA00032739"/>
    </source>
</evidence>
<keyword evidence="13 16" id="KW-1015">Disulfide bond</keyword>
<dbReference type="eggNOG" id="ENOG502S71X">
    <property type="taxonomic scope" value="Eukaryota"/>
</dbReference>
<dbReference type="HOGENOM" id="CLU_162182_0_1_1"/>
<feature type="disulfide bond" evidence="16">
    <location>
        <begin position="24"/>
        <end position="40"/>
    </location>
</feature>
<dbReference type="InterPro" id="IPR019342">
    <property type="entry name" value="NADH_UbQ_OxRdtase_FeS-su5"/>
</dbReference>
<dbReference type="GeneID" id="19165143"/>
<comment type="subcellular location">
    <subcellularLocation>
        <location evidence="3">Mitochondrion inner membrane</location>
        <topology evidence="3">Peripheral membrane protein</topology>
    </subcellularLocation>
    <subcellularLocation>
        <location evidence="2">Mitochondrion intermembrane space</location>
    </subcellularLocation>
</comment>
<evidence type="ECO:0000256" key="5">
    <source>
        <dbReference type="ARBA" id="ARBA00011261"/>
    </source>
</evidence>
<dbReference type="Proteomes" id="UP000019478">
    <property type="component" value="Unassembled WGS sequence"/>
</dbReference>
<dbReference type="PANTHER" id="PTHR15224:SF1">
    <property type="entry name" value="NADH DEHYDROGENASE [UBIQUINONE] IRON-SULFUR PROTEIN 5"/>
    <property type="match status" value="1"/>
</dbReference>
<evidence type="ECO:0000313" key="18">
    <source>
        <dbReference type="Proteomes" id="UP000019478"/>
    </source>
</evidence>
<dbReference type="GO" id="GO:0005758">
    <property type="term" value="C:mitochondrial intermembrane space"/>
    <property type="evidence" value="ECO:0007669"/>
    <property type="project" value="UniProtKB-SubCell"/>
</dbReference>
<evidence type="ECO:0000256" key="6">
    <source>
        <dbReference type="ARBA" id="ARBA00013482"/>
    </source>
</evidence>
<dbReference type="AlphaFoldDB" id="W9YIV9"/>
<evidence type="ECO:0000256" key="14">
    <source>
        <dbReference type="ARBA" id="ARBA00031222"/>
    </source>
</evidence>
<dbReference type="PANTHER" id="PTHR15224">
    <property type="entry name" value="NADH DEHYDROGENASE [UBIQUINONE] IRON-SULFUR PROTEIN 5"/>
    <property type="match status" value="1"/>
</dbReference>
<dbReference type="RefSeq" id="XP_007729343.1">
    <property type="nucleotide sequence ID" value="XM_007731153.1"/>
</dbReference>
<sequence length="123" mass="13538">MASGYGVTGGVSRCFPFWQEYMSCYVINQHDPEARAQGVCAPRLEDYYECLHHKKEVSDKLVPNASCTSRLTTPLQYARAAAIQNALRKAEAAHPRENAPKVGQIRSLGLLGKEDETKSILGA</sequence>
<proteinExistence type="inferred from homology"/>
<dbReference type="OrthoDB" id="9992197at2759"/>
<keyword evidence="12" id="KW-0472">Membrane</keyword>
<evidence type="ECO:0000256" key="7">
    <source>
        <dbReference type="ARBA" id="ARBA00022448"/>
    </source>
</evidence>
<name>W9YIV9_9EURO</name>